<comment type="caution">
    <text evidence="1">The sequence shown here is derived from an EMBL/GenBank/DDBJ whole genome shotgun (WGS) entry which is preliminary data.</text>
</comment>
<organism evidence="1 2">
    <name type="scientific">Steinernema hermaphroditum</name>
    <dbReference type="NCBI Taxonomy" id="289476"/>
    <lineage>
        <taxon>Eukaryota</taxon>
        <taxon>Metazoa</taxon>
        <taxon>Ecdysozoa</taxon>
        <taxon>Nematoda</taxon>
        <taxon>Chromadorea</taxon>
        <taxon>Rhabditida</taxon>
        <taxon>Tylenchina</taxon>
        <taxon>Panagrolaimomorpha</taxon>
        <taxon>Strongyloidoidea</taxon>
        <taxon>Steinernematidae</taxon>
        <taxon>Steinernema</taxon>
    </lineage>
</organism>
<name>A0AA39HKU5_9BILA</name>
<evidence type="ECO:0000313" key="2">
    <source>
        <dbReference type="Proteomes" id="UP001175271"/>
    </source>
</evidence>
<accession>A0AA39HKU5</accession>
<reference evidence="1" key="1">
    <citation type="submission" date="2023-06" db="EMBL/GenBank/DDBJ databases">
        <title>Genomic analysis of the entomopathogenic nematode Steinernema hermaphroditum.</title>
        <authorList>
            <person name="Schwarz E.M."/>
            <person name="Heppert J.K."/>
            <person name="Baniya A."/>
            <person name="Schwartz H.T."/>
            <person name="Tan C.-H."/>
            <person name="Antoshechkin I."/>
            <person name="Sternberg P.W."/>
            <person name="Goodrich-Blair H."/>
            <person name="Dillman A.R."/>
        </authorList>
    </citation>
    <scope>NUCLEOTIDE SEQUENCE</scope>
    <source>
        <strain evidence="1">PS9179</strain>
        <tissue evidence="1">Whole animal</tissue>
    </source>
</reference>
<gene>
    <name evidence="1" type="ORF">QR680_003571</name>
</gene>
<dbReference type="AlphaFoldDB" id="A0AA39HKU5"/>
<sequence length="66" mass="7549">MRRRVVHHRVFDESVAESNLPPDNSTVLTRVPEEGAPSPFQSVKPQPLCGPKKVRLSVWWKTTKIQ</sequence>
<protein>
    <submittedName>
        <fullName evidence="1">Uncharacterized protein</fullName>
    </submittedName>
</protein>
<dbReference type="Proteomes" id="UP001175271">
    <property type="component" value="Unassembled WGS sequence"/>
</dbReference>
<keyword evidence="2" id="KW-1185">Reference proteome</keyword>
<evidence type="ECO:0000313" key="1">
    <source>
        <dbReference type="EMBL" id="KAK0407755.1"/>
    </source>
</evidence>
<proteinExistence type="predicted"/>
<dbReference type="EMBL" id="JAUCMV010000003">
    <property type="protein sequence ID" value="KAK0407755.1"/>
    <property type="molecule type" value="Genomic_DNA"/>
</dbReference>